<dbReference type="Proteomes" id="UP001620626">
    <property type="component" value="Unassembled WGS sequence"/>
</dbReference>
<evidence type="ECO:0000313" key="1">
    <source>
        <dbReference type="EMBL" id="KAL3098832.1"/>
    </source>
</evidence>
<keyword evidence="2" id="KW-1185">Reference proteome</keyword>
<dbReference type="AlphaFoldDB" id="A0ABD2K7J4"/>
<name>A0ABD2K7J4_9BILA</name>
<accession>A0ABD2K7J4</accession>
<organism evidence="1 2">
    <name type="scientific">Heterodera trifolii</name>
    <dbReference type="NCBI Taxonomy" id="157864"/>
    <lineage>
        <taxon>Eukaryota</taxon>
        <taxon>Metazoa</taxon>
        <taxon>Ecdysozoa</taxon>
        <taxon>Nematoda</taxon>
        <taxon>Chromadorea</taxon>
        <taxon>Rhabditida</taxon>
        <taxon>Tylenchina</taxon>
        <taxon>Tylenchomorpha</taxon>
        <taxon>Tylenchoidea</taxon>
        <taxon>Heteroderidae</taxon>
        <taxon>Heteroderinae</taxon>
        <taxon>Heterodera</taxon>
    </lineage>
</organism>
<proteinExistence type="predicted"/>
<protein>
    <submittedName>
        <fullName evidence="1">Uncharacterized protein</fullName>
    </submittedName>
</protein>
<dbReference type="EMBL" id="JBICBT010000819">
    <property type="protein sequence ID" value="KAL3098832.1"/>
    <property type="molecule type" value="Genomic_DNA"/>
</dbReference>
<evidence type="ECO:0000313" key="2">
    <source>
        <dbReference type="Proteomes" id="UP001620626"/>
    </source>
</evidence>
<reference evidence="1 2" key="1">
    <citation type="submission" date="2024-10" db="EMBL/GenBank/DDBJ databases">
        <authorList>
            <person name="Kim D."/>
        </authorList>
    </citation>
    <scope>NUCLEOTIDE SEQUENCE [LARGE SCALE GENOMIC DNA]</scope>
    <source>
        <strain evidence="1">BH-2024</strain>
    </source>
</reference>
<gene>
    <name evidence="1" type="ORF">niasHT_024586</name>
</gene>
<comment type="caution">
    <text evidence="1">The sequence shown here is derived from an EMBL/GenBank/DDBJ whole genome shotgun (WGS) entry which is preliminary data.</text>
</comment>
<sequence>MVFFDIPFFSVNETQAYIGKKLWDLTQLSRARFSDAIDRLNCHIIGLEPTRCLRSNELTDDEYSFALEFCSLQNHYYIAPGESIPMDNSRRLEQQIGLSLGAAAHKPPSHFVLSTKLDLESSE</sequence>